<dbReference type="RefSeq" id="WP_015891811.1">
    <property type="nucleotide sequence ID" value="NC_012491.1"/>
</dbReference>
<sequence>MKKPNDMLTITGGKEKKKIKVTRKAFEVVYEPLGYKLEDDPVADDETPVNTDGNSDK</sequence>
<dbReference type="Proteomes" id="UP000001877">
    <property type="component" value="Chromosome"/>
</dbReference>
<dbReference type="EMBL" id="AP008955">
    <property type="protein sequence ID" value="BAH44514.1"/>
    <property type="molecule type" value="Genomic_DNA"/>
</dbReference>
<evidence type="ECO:0000313" key="3">
    <source>
        <dbReference type="Proteomes" id="UP000001877"/>
    </source>
</evidence>
<organism evidence="2 3">
    <name type="scientific">Brevibacillus brevis (strain 47 / JCM 6285 / NBRC 100599)</name>
    <dbReference type="NCBI Taxonomy" id="358681"/>
    <lineage>
        <taxon>Bacteria</taxon>
        <taxon>Bacillati</taxon>
        <taxon>Bacillota</taxon>
        <taxon>Bacilli</taxon>
        <taxon>Bacillales</taxon>
        <taxon>Paenibacillaceae</taxon>
        <taxon>Brevibacillus</taxon>
    </lineage>
</organism>
<feature type="region of interest" description="Disordered" evidence="1">
    <location>
        <begin position="37"/>
        <end position="57"/>
    </location>
</feature>
<dbReference type="HOGENOM" id="CLU_2987648_0_0_9"/>
<protein>
    <submittedName>
        <fullName evidence="2">Uncharacterized protein</fullName>
    </submittedName>
</protein>
<keyword evidence="3" id="KW-1185">Reference proteome</keyword>
<dbReference type="AlphaFoldDB" id="C0ZFF5"/>
<reference evidence="2 3" key="1">
    <citation type="submission" date="2005-03" db="EMBL/GenBank/DDBJ databases">
        <title>Brevibacillus brevis strain 47, complete genome.</title>
        <authorList>
            <person name="Hosoyama A."/>
            <person name="Yamada R."/>
            <person name="Hongo Y."/>
            <person name="Terui Y."/>
            <person name="Ankai A."/>
            <person name="Masuyama W."/>
            <person name="Sekiguchi M."/>
            <person name="Takeda T."/>
            <person name="Asano K."/>
            <person name="Ohji S."/>
            <person name="Ichikawa N."/>
            <person name="Narita S."/>
            <person name="Aoki N."/>
            <person name="Miura H."/>
            <person name="Matsushita S."/>
            <person name="Sekigawa T."/>
            <person name="Yamagata H."/>
            <person name="Yoshikawa H."/>
            <person name="Udaka S."/>
            <person name="Tanikawa S."/>
            <person name="Fujita N."/>
        </authorList>
    </citation>
    <scope>NUCLEOTIDE SEQUENCE [LARGE SCALE GENOMIC DNA]</scope>
    <source>
        <strain evidence="3">47 / JCM 6285 / NBRC 100599</strain>
    </source>
</reference>
<dbReference type="STRING" id="358681.BBR47_35370"/>
<name>C0ZFF5_BREBN</name>
<proteinExistence type="predicted"/>
<accession>C0ZFF5</accession>
<gene>
    <name evidence="2" type="ordered locus">BBR47_35370</name>
</gene>
<evidence type="ECO:0000256" key="1">
    <source>
        <dbReference type="SAM" id="MobiDB-lite"/>
    </source>
</evidence>
<feature type="compositionally biased region" description="Polar residues" evidence="1">
    <location>
        <begin position="48"/>
        <end position="57"/>
    </location>
</feature>
<dbReference type="KEGG" id="bbe:BBR47_35370"/>
<evidence type="ECO:0000313" key="2">
    <source>
        <dbReference type="EMBL" id="BAH44514.1"/>
    </source>
</evidence>